<dbReference type="PANTHER" id="PTHR43639:SF1">
    <property type="entry name" value="SHORT-CHAIN DEHYDROGENASE_REDUCTASE FAMILY PROTEIN"/>
    <property type="match status" value="1"/>
</dbReference>
<dbReference type="InterPro" id="IPR057326">
    <property type="entry name" value="KR_dom"/>
</dbReference>
<dbReference type="PROSITE" id="PS00061">
    <property type="entry name" value="ADH_SHORT"/>
    <property type="match status" value="1"/>
</dbReference>
<dbReference type="AlphaFoldDB" id="A0A1G7AQD9"/>
<reference evidence="5" key="1">
    <citation type="submission" date="2016-10" db="EMBL/GenBank/DDBJ databases">
        <authorList>
            <person name="Varghese N."/>
            <person name="Submissions S."/>
        </authorList>
    </citation>
    <scope>NUCLEOTIDE SEQUENCE [LARGE SCALE GENOMIC DNA]</scope>
    <source>
        <strain evidence="5">CGMCC 4.3516</strain>
    </source>
</reference>
<evidence type="ECO:0000313" key="4">
    <source>
        <dbReference type="EMBL" id="SDE17108.1"/>
    </source>
</evidence>
<evidence type="ECO:0000259" key="3">
    <source>
        <dbReference type="SMART" id="SM00822"/>
    </source>
</evidence>
<evidence type="ECO:0000313" key="5">
    <source>
        <dbReference type="Proteomes" id="UP000198949"/>
    </source>
</evidence>
<dbReference type="Pfam" id="PF13561">
    <property type="entry name" value="adh_short_C2"/>
    <property type="match status" value="1"/>
</dbReference>
<dbReference type="RefSeq" id="WP_091039364.1">
    <property type="nucleotide sequence ID" value="NZ_FNAD01000014.1"/>
</dbReference>
<accession>A0A1G7AQD9</accession>
<protein>
    <submittedName>
        <fullName evidence="4">3-oxoacyl-[acyl-carrier protein] reductase</fullName>
    </submittedName>
</protein>
<dbReference type="InterPro" id="IPR036291">
    <property type="entry name" value="NAD(P)-bd_dom_sf"/>
</dbReference>
<dbReference type="SUPFAM" id="SSF51735">
    <property type="entry name" value="NAD(P)-binding Rossmann-fold domains"/>
    <property type="match status" value="1"/>
</dbReference>
<dbReference type="Gene3D" id="3.40.50.720">
    <property type="entry name" value="NAD(P)-binding Rossmann-like Domain"/>
    <property type="match status" value="1"/>
</dbReference>
<gene>
    <name evidence="4" type="ORF">SAMN05216270_11491</name>
</gene>
<sequence>MFSLSGKTALVTGASRGIGRAIAVELARAGARVVVHFNANAQAAKETVAAIEAEGGIAFTVRADLATAGGADALVDALAVELGGDALDILVNNAGVGAYGGIGTVGEDDYDRVFAVNTKSLFFLTRRALQLIPDGGRIINIGSGVTRIAFPEGIAYAMAKGAVDAFTLALAAELGPRGITVNAVAPGITDTDVNASWLRGNPEAQAASAARAALGRVGLPQDITGPVLFLAADAGRWTTGQVIDATGGSNL</sequence>
<dbReference type="PRINTS" id="PR00080">
    <property type="entry name" value="SDRFAMILY"/>
</dbReference>
<dbReference type="InterPro" id="IPR002347">
    <property type="entry name" value="SDR_fam"/>
</dbReference>
<keyword evidence="5" id="KW-1185">Reference proteome</keyword>
<dbReference type="PRINTS" id="PR00081">
    <property type="entry name" value="GDHRDH"/>
</dbReference>
<dbReference type="STRING" id="58114.SAMN05216270_11491"/>
<dbReference type="PANTHER" id="PTHR43639">
    <property type="entry name" value="OXIDOREDUCTASE, SHORT-CHAIN DEHYDROGENASE/REDUCTASE FAMILY (AFU_ORTHOLOGUE AFUA_5G02870)"/>
    <property type="match status" value="1"/>
</dbReference>
<evidence type="ECO:0000256" key="2">
    <source>
        <dbReference type="ARBA" id="ARBA00023002"/>
    </source>
</evidence>
<dbReference type="OrthoDB" id="154414at2"/>
<keyword evidence="2" id="KW-0560">Oxidoreductase</keyword>
<dbReference type="EMBL" id="FNAD01000014">
    <property type="protein sequence ID" value="SDE17108.1"/>
    <property type="molecule type" value="Genomic_DNA"/>
</dbReference>
<name>A0A1G7AQD9_9ACTN</name>
<proteinExistence type="inferred from homology"/>
<dbReference type="GO" id="GO:0016491">
    <property type="term" value="F:oxidoreductase activity"/>
    <property type="evidence" value="ECO:0007669"/>
    <property type="project" value="UniProtKB-KW"/>
</dbReference>
<dbReference type="Proteomes" id="UP000198949">
    <property type="component" value="Unassembled WGS sequence"/>
</dbReference>
<organism evidence="4 5">
    <name type="scientific">Glycomyces harbinensis</name>
    <dbReference type="NCBI Taxonomy" id="58114"/>
    <lineage>
        <taxon>Bacteria</taxon>
        <taxon>Bacillati</taxon>
        <taxon>Actinomycetota</taxon>
        <taxon>Actinomycetes</taxon>
        <taxon>Glycomycetales</taxon>
        <taxon>Glycomycetaceae</taxon>
        <taxon>Glycomyces</taxon>
    </lineage>
</organism>
<dbReference type="SMART" id="SM00822">
    <property type="entry name" value="PKS_KR"/>
    <property type="match status" value="1"/>
</dbReference>
<dbReference type="FunFam" id="3.40.50.720:FF:000084">
    <property type="entry name" value="Short-chain dehydrogenase reductase"/>
    <property type="match status" value="1"/>
</dbReference>
<comment type="similarity">
    <text evidence="1">Belongs to the short-chain dehydrogenases/reductases (SDR) family.</text>
</comment>
<evidence type="ECO:0000256" key="1">
    <source>
        <dbReference type="ARBA" id="ARBA00006484"/>
    </source>
</evidence>
<feature type="domain" description="Ketoreductase" evidence="3">
    <location>
        <begin position="7"/>
        <end position="191"/>
    </location>
</feature>
<dbReference type="InterPro" id="IPR020904">
    <property type="entry name" value="Sc_DH/Rdtase_CS"/>
</dbReference>